<keyword evidence="2" id="KW-1185">Reference proteome</keyword>
<gene>
    <name evidence="1" type="ORF">SAMN04488092_11527</name>
</gene>
<dbReference type="OrthoDB" id="6713140at2"/>
<dbReference type="Proteomes" id="UP000198634">
    <property type="component" value="Unassembled WGS sequence"/>
</dbReference>
<organism evidence="1 2">
    <name type="scientific">Thalassovita taeanensis</name>
    <dbReference type="NCBI Taxonomy" id="657014"/>
    <lineage>
        <taxon>Bacteria</taxon>
        <taxon>Pseudomonadati</taxon>
        <taxon>Pseudomonadota</taxon>
        <taxon>Alphaproteobacteria</taxon>
        <taxon>Rhodobacterales</taxon>
        <taxon>Roseobacteraceae</taxon>
        <taxon>Thalassovita</taxon>
    </lineage>
</organism>
<evidence type="ECO:0000313" key="1">
    <source>
        <dbReference type="EMBL" id="SEQ86612.1"/>
    </source>
</evidence>
<dbReference type="EMBL" id="FOEP01000015">
    <property type="protein sequence ID" value="SEQ86612.1"/>
    <property type="molecule type" value="Genomic_DNA"/>
</dbReference>
<name>A0A1H9JIB9_9RHOB</name>
<proteinExistence type="predicted"/>
<reference evidence="1 2" key="1">
    <citation type="submission" date="2016-10" db="EMBL/GenBank/DDBJ databases">
        <authorList>
            <person name="de Groot N.N."/>
        </authorList>
    </citation>
    <scope>NUCLEOTIDE SEQUENCE [LARGE SCALE GENOMIC DNA]</scope>
    <source>
        <strain evidence="1 2">DSM 22007</strain>
    </source>
</reference>
<evidence type="ECO:0008006" key="3">
    <source>
        <dbReference type="Google" id="ProtNLM"/>
    </source>
</evidence>
<sequence length="303" mass="34739">MSDDRILRIFLEPSLKYRAEAGDHNFINKIADVARLSGLAVEFCGNSLSERTTEHEGYSLYHMSDPTGPRSLTFRRAYHYPFWQIESGAKRWEWRSAKTPFDDEAVNPDEARRFYKFWQKRLFGDALGQISHDGLVYVPLQGRLSERRSFQTCSPMEMLAAVLQHDPVRRVFATLHPNEVYSASELAGLDALCARFPRLSLQTGGMEEMLARCDYVVTQNSSAAFNGYFFGKPCILFARVDFHHIAANVFDLGRDEAFRAMSAPLPDFAAYLWWFWQEMSINAGRPEAEHKIHAALRRGGWPI</sequence>
<dbReference type="STRING" id="657014.SAMN04488092_11527"/>
<accession>A0A1H9JIB9</accession>
<protein>
    <recommendedName>
        <fullName evidence="3">Capsule polysaccharide biosynthesis protein</fullName>
    </recommendedName>
</protein>
<evidence type="ECO:0000313" key="2">
    <source>
        <dbReference type="Proteomes" id="UP000198634"/>
    </source>
</evidence>
<dbReference type="AlphaFoldDB" id="A0A1H9JIB9"/>